<dbReference type="Proteomes" id="UP000265515">
    <property type="component" value="Unassembled WGS sequence"/>
</dbReference>
<dbReference type="STRING" id="69332.A0A388L8W1"/>
<sequence>MESRNKVRMTYALHLDKRDDWEEKDVQGIPYILGLMRRRVLEIVKGHKFVAYTIYFYGSDGRLYSIISSAEMTGKARKALSNQHVEVVIGRGLSGVVMEKEGAGGSGRGLVMGVEESIVVKHVREEVSKGHVGFVGEGGCKVFVAYSFDAGDERAVGNDGVGEVVSEGADVLDEAVRGTGLAEVAKLFKVVVNGFLGAEGGSEEDGPLEEGVAWSSGGSAVASFSHPPFGCIAEEAGGGNGEPVGKGHVVELKRVLKLG</sequence>
<proteinExistence type="predicted"/>
<organism evidence="1 2">
    <name type="scientific">Chara braunii</name>
    <name type="common">Braun's stonewort</name>
    <dbReference type="NCBI Taxonomy" id="69332"/>
    <lineage>
        <taxon>Eukaryota</taxon>
        <taxon>Viridiplantae</taxon>
        <taxon>Streptophyta</taxon>
        <taxon>Charophyceae</taxon>
        <taxon>Charales</taxon>
        <taxon>Characeae</taxon>
        <taxon>Chara</taxon>
    </lineage>
</organism>
<accession>A0A388L8W1</accession>
<gene>
    <name evidence="1" type="ORF">CBR_g27906</name>
</gene>
<comment type="caution">
    <text evidence="1">The sequence shown here is derived from an EMBL/GenBank/DDBJ whole genome shotgun (WGS) entry which is preliminary data.</text>
</comment>
<dbReference type="AlphaFoldDB" id="A0A388L8W1"/>
<protein>
    <submittedName>
        <fullName evidence="1">Uncharacterized protein</fullName>
    </submittedName>
</protein>
<evidence type="ECO:0000313" key="2">
    <source>
        <dbReference type="Proteomes" id="UP000265515"/>
    </source>
</evidence>
<dbReference type="OrthoDB" id="2320933at2759"/>
<dbReference type="Gramene" id="GBG78682">
    <property type="protein sequence ID" value="GBG78682"/>
    <property type="gene ID" value="CBR_g27906"/>
</dbReference>
<name>A0A388L8W1_CHABU</name>
<reference evidence="1 2" key="1">
    <citation type="journal article" date="2018" name="Cell">
        <title>The Chara Genome: Secondary Complexity and Implications for Plant Terrestrialization.</title>
        <authorList>
            <person name="Nishiyama T."/>
            <person name="Sakayama H."/>
            <person name="Vries J.D."/>
            <person name="Buschmann H."/>
            <person name="Saint-Marcoux D."/>
            <person name="Ullrich K.K."/>
            <person name="Haas F.B."/>
            <person name="Vanderstraeten L."/>
            <person name="Becker D."/>
            <person name="Lang D."/>
            <person name="Vosolsobe S."/>
            <person name="Rombauts S."/>
            <person name="Wilhelmsson P.K.I."/>
            <person name="Janitza P."/>
            <person name="Kern R."/>
            <person name="Heyl A."/>
            <person name="Rumpler F."/>
            <person name="Villalobos L.I.A.C."/>
            <person name="Clay J.M."/>
            <person name="Skokan R."/>
            <person name="Toyoda A."/>
            <person name="Suzuki Y."/>
            <person name="Kagoshima H."/>
            <person name="Schijlen E."/>
            <person name="Tajeshwar N."/>
            <person name="Catarino B."/>
            <person name="Hetherington A.J."/>
            <person name="Saltykova A."/>
            <person name="Bonnot C."/>
            <person name="Breuninger H."/>
            <person name="Symeonidi A."/>
            <person name="Radhakrishnan G.V."/>
            <person name="Van Nieuwerburgh F."/>
            <person name="Deforce D."/>
            <person name="Chang C."/>
            <person name="Karol K.G."/>
            <person name="Hedrich R."/>
            <person name="Ulvskov P."/>
            <person name="Glockner G."/>
            <person name="Delwiche C.F."/>
            <person name="Petrasek J."/>
            <person name="Van de Peer Y."/>
            <person name="Friml J."/>
            <person name="Beilby M."/>
            <person name="Dolan L."/>
            <person name="Kohara Y."/>
            <person name="Sugano S."/>
            <person name="Fujiyama A."/>
            <person name="Delaux P.-M."/>
            <person name="Quint M."/>
            <person name="TheiBen G."/>
            <person name="Hagemann M."/>
            <person name="Harholt J."/>
            <person name="Dunand C."/>
            <person name="Zachgo S."/>
            <person name="Langdale J."/>
            <person name="Maumus F."/>
            <person name="Straeten D.V.D."/>
            <person name="Gould S.B."/>
            <person name="Rensing S.A."/>
        </authorList>
    </citation>
    <scope>NUCLEOTIDE SEQUENCE [LARGE SCALE GENOMIC DNA]</scope>
    <source>
        <strain evidence="1 2">S276</strain>
    </source>
</reference>
<dbReference type="EMBL" id="BFEA01000301">
    <property type="protein sequence ID" value="GBG78682.1"/>
    <property type="molecule type" value="Genomic_DNA"/>
</dbReference>
<evidence type="ECO:0000313" key="1">
    <source>
        <dbReference type="EMBL" id="GBG78682.1"/>
    </source>
</evidence>
<keyword evidence="2" id="KW-1185">Reference proteome</keyword>